<evidence type="ECO:0000256" key="5">
    <source>
        <dbReference type="ARBA" id="ARBA00022832"/>
    </source>
</evidence>
<evidence type="ECO:0000256" key="12">
    <source>
        <dbReference type="SAM" id="Phobius"/>
    </source>
</evidence>
<dbReference type="PANTHER" id="PTHR11351">
    <property type="entry name" value="ACYL-COA DESATURASE"/>
    <property type="match status" value="1"/>
</dbReference>
<feature type="transmembrane region" description="Helical" evidence="12">
    <location>
        <begin position="85"/>
        <end position="107"/>
    </location>
</feature>
<proteinExistence type="inferred from homology"/>
<comment type="subcellular location">
    <subcellularLocation>
        <location evidence="1">Membrane</location>
        <topology evidence="1">Multi-pass membrane protein</topology>
    </subcellularLocation>
</comment>
<protein>
    <recommendedName>
        <fullName evidence="13">Fatty acid desaturase domain-containing protein</fullName>
    </recommendedName>
</protein>
<dbReference type="CDD" id="cd03505">
    <property type="entry name" value="Delta9-FADS-like"/>
    <property type="match status" value="1"/>
</dbReference>
<dbReference type="OrthoDB" id="10260134at2759"/>
<feature type="transmembrane region" description="Helical" evidence="12">
    <location>
        <begin position="201"/>
        <end position="222"/>
    </location>
</feature>
<feature type="non-terminal residue" evidence="14">
    <location>
        <position position="1"/>
    </location>
</feature>
<sequence length="297" mass="34178">VIVKFHKNIRIQICIYKFTGSFLKCTMEIQENNILKGQSTPNEERKAEPVIIVWKNILRYGYIHVAAGYGLYLLLIGQVQWRTVLWAQMFFTLGTLGITAGAHRYWCHKAFKARTPLRIILALMQTIAFQNSIYDWVRDHRVHHKFSETNADPHNAKRGFFFAHIGWLMCRKHPDVKRDGKTLDMSDLAQDSIVTFQMRHYSLLVLFLSFVIPCAVPSICWGESLASSWFFGVMFRYCASLNAVFCINSFAHLWGNRPYDASINSAEDVILRRVERTGDGSYKGWGIQEGKSFGVHG</sequence>
<keyword evidence="15" id="KW-1185">Reference proteome</keyword>
<keyword evidence="7" id="KW-0560">Oxidoreductase</keyword>
<dbReference type="GO" id="GO:0005789">
    <property type="term" value="C:endoplasmic reticulum membrane"/>
    <property type="evidence" value="ECO:0007669"/>
    <property type="project" value="TreeGrafter"/>
</dbReference>
<keyword evidence="5" id="KW-0276">Fatty acid metabolism</keyword>
<keyword evidence="10 12" id="KW-0472">Membrane</keyword>
<dbReference type="Pfam" id="PF00487">
    <property type="entry name" value="FA_desaturase"/>
    <property type="match status" value="1"/>
</dbReference>
<evidence type="ECO:0000256" key="9">
    <source>
        <dbReference type="ARBA" id="ARBA00023098"/>
    </source>
</evidence>
<evidence type="ECO:0000256" key="1">
    <source>
        <dbReference type="ARBA" id="ARBA00004141"/>
    </source>
</evidence>
<evidence type="ECO:0000256" key="6">
    <source>
        <dbReference type="ARBA" id="ARBA00022989"/>
    </source>
</evidence>
<evidence type="ECO:0000256" key="2">
    <source>
        <dbReference type="ARBA" id="ARBA00009295"/>
    </source>
</evidence>
<reference evidence="14" key="1">
    <citation type="submission" date="2021-06" db="EMBL/GenBank/DDBJ databases">
        <authorList>
            <person name="Hodson N. C."/>
            <person name="Mongue J. A."/>
            <person name="Jaron S. K."/>
        </authorList>
    </citation>
    <scope>NUCLEOTIDE SEQUENCE</scope>
</reference>
<evidence type="ECO:0000256" key="11">
    <source>
        <dbReference type="ARBA" id="ARBA00023160"/>
    </source>
</evidence>
<comment type="similarity">
    <text evidence="2">Belongs to the fatty acid desaturase type 1 family.</text>
</comment>
<keyword evidence="8" id="KW-0408">Iron</keyword>
<keyword evidence="9" id="KW-0443">Lipid metabolism</keyword>
<feature type="domain" description="Fatty acid desaturase" evidence="13">
    <location>
        <begin position="86"/>
        <end position="265"/>
    </location>
</feature>
<dbReference type="GO" id="GO:0004768">
    <property type="term" value="F:stearoyl-CoA 9-desaturase activity"/>
    <property type="evidence" value="ECO:0007669"/>
    <property type="project" value="TreeGrafter"/>
</dbReference>
<feature type="transmembrane region" description="Helical" evidence="12">
    <location>
        <begin position="60"/>
        <end position="79"/>
    </location>
</feature>
<evidence type="ECO:0000256" key="3">
    <source>
        <dbReference type="ARBA" id="ARBA00022516"/>
    </source>
</evidence>
<evidence type="ECO:0000313" key="15">
    <source>
        <dbReference type="Proteomes" id="UP000708208"/>
    </source>
</evidence>
<comment type="caution">
    <text evidence="14">The sequence shown here is derived from an EMBL/GenBank/DDBJ whole genome shotgun (WGS) entry which is preliminary data.</text>
</comment>
<organism evidence="14 15">
    <name type="scientific">Allacma fusca</name>
    <dbReference type="NCBI Taxonomy" id="39272"/>
    <lineage>
        <taxon>Eukaryota</taxon>
        <taxon>Metazoa</taxon>
        <taxon>Ecdysozoa</taxon>
        <taxon>Arthropoda</taxon>
        <taxon>Hexapoda</taxon>
        <taxon>Collembola</taxon>
        <taxon>Symphypleona</taxon>
        <taxon>Sminthuridae</taxon>
        <taxon>Allacma</taxon>
    </lineage>
</organism>
<evidence type="ECO:0000313" key="14">
    <source>
        <dbReference type="EMBL" id="CAG7727868.1"/>
    </source>
</evidence>
<dbReference type="GO" id="GO:0006636">
    <property type="term" value="P:unsaturated fatty acid biosynthetic process"/>
    <property type="evidence" value="ECO:0007669"/>
    <property type="project" value="TreeGrafter"/>
</dbReference>
<feature type="transmembrane region" description="Helical" evidence="12">
    <location>
        <begin position="234"/>
        <end position="255"/>
    </location>
</feature>
<dbReference type="GO" id="GO:0005506">
    <property type="term" value="F:iron ion binding"/>
    <property type="evidence" value="ECO:0007669"/>
    <property type="project" value="TreeGrafter"/>
</dbReference>
<evidence type="ECO:0000256" key="7">
    <source>
        <dbReference type="ARBA" id="ARBA00023002"/>
    </source>
</evidence>
<dbReference type="EMBL" id="CAJVCH010154408">
    <property type="protein sequence ID" value="CAG7727868.1"/>
    <property type="molecule type" value="Genomic_DNA"/>
</dbReference>
<keyword evidence="11" id="KW-0275">Fatty acid biosynthesis</keyword>
<dbReference type="Proteomes" id="UP000708208">
    <property type="component" value="Unassembled WGS sequence"/>
</dbReference>
<keyword evidence="3" id="KW-0444">Lipid biosynthesis</keyword>
<evidence type="ECO:0000256" key="8">
    <source>
        <dbReference type="ARBA" id="ARBA00023004"/>
    </source>
</evidence>
<dbReference type="InterPro" id="IPR005804">
    <property type="entry name" value="FA_desaturase_dom"/>
</dbReference>
<name>A0A8J2JUV1_9HEXA</name>
<dbReference type="InterPro" id="IPR015876">
    <property type="entry name" value="Acyl-CoA_DS"/>
</dbReference>
<evidence type="ECO:0000256" key="4">
    <source>
        <dbReference type="ARBA" id="ARBA00022692"/>
    </source>
</evidence>
<keyword evidence="6 12" id="KW-1133">Transmembrane helix</keyword>
<evidence type="ECO:0000259" key="13">
    <source>
        <dbReference type="Pfam" id="PF00487"/>
    </source>
</evidence>
<dbReference type="PANTHER" id="PTHR11351:SF31">
    <property type="entry name" value="DESATURASE 1, ISOFORM A-RELATED"/>
    <property type="match status" value="1"/>
</dbReference>
<keyword evidence="4 12" id="KW-0812">Transmembrane</keyword>
<gene>
    <name evidence="14" type="ORF">AFUS01_LOCUS16686</name>
</gene>
<accession>A0A8J2JUV1</accession>
<dbReference type="AlphaFoldDB" id="A0A8J2JUV1"/>
<evidence type="ECO:0000256" key="10">
    <source>
        <dbReference type="ARBA" id="ARBA00023136"/>
    </source>
</evidence>